<evidence type="ECO:0000313" key="2">
    <source>
        <dbReference type="Proteomes" id="UP000265520"/>
    </source>
</evidence>
<keyword evidence="2" id="KW-1185">Reference proteome</keyword>
<dbReference type="EMBL" id="LXQA011322234">
    <property type="protein sequence ID" value="MCI93188.1"/>
    <property type="molecule type" value="Genomic_DNA"/>
</dbReference>
<accession>A0A392VXR4</accession>
<evidence type="ECO:0000313" key="1">
    <source>
        <dbReference type="EMBL" id="MCI93188.1"/>
    </source>
</evidence>
<dbReference type="AlphaFoldDB" id="A0A392VXR4"/>
<reference evidence="1 2" key="1">
    <citation type="journal article" date="2018" name="Front. Plant Sci.">
        <title>Red Clover (Trifolium pratense) and Zigzag Clover (T. medium) - A Picture of Genomic Similarities and Differences.</title>
        <authorList>
            <person name="Dluhosova J."/>
            <person name="Istvanek J."/>
            <person name="Nedelnik J."/>
            <person name="Repkova J."/>
        </authorList>
    </citation>
    <scope>NUCLEOTIDE SEQUENCE [LARGE SCALE GENOMIC DNA]</scope>
    <source>
        <strain evidence="2">cv. 10/8</strain>
        <tissue evidence="1">Leaf</tissue>
    </source>
</reference>
<comment type="caution">
    <text evidence="1">The sequence shown here is derived from an EMBL/GenBank/DDBJ whole genome shotgun (WGS) entry which is preliminary data.</text>
</comment>
<name>A0A392VXR4_9FABA</name>
<organism evidence="1 2">
    <name type="scientific">Trifolium medium</name>
    <dbReference type="NCBI Taxonomy" id="97028"/>
    <lineage>
        <taxon>Eukaryota</taxon>
        <taxon>Viridiplantae</taxon>
        <taxon>Streptophyta</taxon>
        <taxon>Embryophyta</taxon>
        <taxon>Tracheophyta</taxon>
        <taxon>Spermatophyta</taxon>
        <taxon>Magnoliopsida</taxon>
        <taxon>eudicotyledons</taxon>
        <taxon>Gunneridae</taxon>
        <taxon>Pentapetalae</taxon>
        <taxon>rosids</taxon>
        <taxon>fabids</taxon>
        <taxon>Fabales</taxon>
        <taxon>Fabaceae</taxon>
        <taxon>Papilionoideae</taxon>
        <taxon>50 kb inversion clade</taxon>
        <taxon>NPAAA clade</taxon>
        <taxon>Hologalegina</taxon>
        <taxon>IRL clade</taxon>
        <taxon>Trifolieae</taxon>
        <taxon>Trifolium</taxon>
    </lineage>
</organism>
<dbReference type="Proteomes" id="UP000265520">
    <property type="component" value="Unassembled WGS sequence"/>
</dbReference>
<sequence>MGYVLNEYLYGLQEAQVAGPDPMTEMALAVSLQRPLEQ</sequence>
<protein>
    <submittedName>
        <fullName evidence="1">Uncharacterized protein</fullName>
    </submittedName>
</protein>
<feature type="non-terminal residue" evidence="1">
    <location>
        <position position="38"/>
    </location>
</feature>
<proteinExistence type="predicted"/>